<protein>
    <submittedName>
        <fullName evidence="1">Uncharacterized protein</fullName>
    </submittedName>
</protein>
<dbReference type="HOGENOM" id="CLU_093659_0_0_1"/>
<dbReference type="EnsemblProtists" id="HpaT807266">
    <property type="protein sequence ID" value="HpaP807266"/>
    <property type="gene ID" value="HpaG807266"/>
</dbReference>
<sequence>MLKVTEHLEQHPMSPDAHFQTLRATRIRKIPDAASAAVAAAAVPDRTKQRAENSAMVRRWASQHKGMASVSDVLPLSQTGQATWITACPSELEALVRALPLPVLYLSGMPGHTLINFGHAINSEAQLLVIRQHAGHVNEKFRELCTGWAETAAGQRGKIRWKTTDSIQRWRRVVKLQPELICATVVKSLSDIDHWGILNVLCILLPHLAPVDGTTTVVIPQTKASVYRTSDEVRNSVASILCKPPNWQPAIDLISQECRQ</sequence>
<reference evidence="2" key="1">
    <citation type="journal article" date="2010" name="Science">
        <title>Signatures of adaptation to obligate biotrophy in the Hyaloperonospora arabidopsidis genome.</title>
        <authorList>
            <person name="Baxter L."/>
            <person name="Tripathy S."/>
            <person name="Ishaque N."/>
            <person name="Boot N."/>
            <person name="Cabral A."/>
            <person name="Kemen E."/>
            <person name="Thines M."/>
            <person name="Ah-Fong A."/>
            <person name="Anderson R."/>
            <person name="Badejoko W."/>
            <person name="Bittner-Eddy P."/>
            <person name="Boore J.L."/>
            <person name="Chibucos M.C."/>
            <person name="Coates M."/>
            <person name="Dehal P."/>
            <person name="Delehaunty K."/>
            <person name="Dong S."/>
            <person name="Downton P."/>
            <person name="Dumas B."/>
            <person name="Fabro G."/>
            <person name="Fronick C."/>
            <person name="Fuerstenberg S.I."/>
            <person name="Fulton L."/>
            <person name="Gaulin E."/>
            <person name="Govers F."/>
            <person name="Hughes L."/>
            <person name="Humphray S."/>
            <person name="Jiang R.H."/>
            <person name="Judelson H."/>
            <person name="Kamoun S."/>
            <person name="Kyung K."/>
            <person name="Meijer H."/>
            <person name="Minx P."/>
            <person name="Morris P."/>
            <person name="Nelson J."/>
            <person name="Phuntumart V."/>
            <person name="Qutob D."/>
            <person name="Rehmany A."/>
            <person name="Rougon-Cardoso A."/>
            <person name="Ryden P."/>
            <person name="Torto-Alalibo T."/>
            <person name="Studholme D."/>
            <person name="Wang Y."/>
            <person name="Win J."/>
            <person name="Wood J."/>
            <person name="Clifton S.W."/>
            <person name="Rogers J."/>
            <person name="Van den Ackerveken G."/>
            <person name="Jones J.D."/>
            <person name="McDowell J.M."/>
            <person name="Beynon J."/>
            <person name="Tyler B.M."/>
        </authorList>
    </citation>
    <scope>NUCLEOTIDE SEQUENCE [LARGE SCALE GENOMIC DNA]</scope>
    <source>
        <strain evidence="2">Emoy2</strain>
    </source>
</reference>
<dbReference type="VEuPathDB" id="FungiDB:HpaG807266"/>
<reference evidence="1" key="2">
    <citation type="submission" date="2015-06" db="UniProtKB">
        <authorList>
            <consortium name="EnsemblProtists"/>
        </authorList>
    </citation>
    <scope>IDENTIFICATION</scope>
    <source>
        <strain evidence="1">Emoy2</strain>
    </source>
</reference>
<dbReference type="Proteomes" id="UP000011713">
    <property type="component" value="Unassembled WGS sequence"/>
</dbReference>
<dbReference type="EMBL" id="JH598381">
    <property type="status" value="NOT_ANNOTATED_CDS"/>
    <property type="molecule type" value="Genomic_DNA"/>
</dbReference>
<evidence type="ECO:0000313" key="1">
    <source>
        <dbReference type="EnsemblProtists" id="HpaP807266"/>
    </source>
</evidence>
<dbReference type="AlphaFoldDB" id="M4BLI1"/>
<name>M4BLI1_HYAAE</name>
<organism evidence="1 2">
    <name type="scientific">Hyaloperonospora arabidopsidis (strain Emoy2)</name>
    <name type="common">Downy mildew agent</name>
    <name type="synonym">Peronospora arabidopsidis</name>
    <dbReference type="NCBI Taxonomy" id="559515"/>
    <lineage>
        <taxon>Eukaryota</taxon>
        <taxon>Sar</taxon>
        <taxon>Stramenopiles</taxon>
        <taxon>Oomycota</taxon>
        <taxon>Peronosporomycetes</taxon>
        <taxon>Peronosporales</taxon>
        <taxon>Peronosporaceae</taxon>
        <taxon>Hyaloperonospora</taxon>
    </lineage>
</organism>
<proteinExistence type="predicted"/>
<dbReference type="InParanoid" id="M4BLI1"/>
<accession>M4BLI1</accession>
<evidence type="ECO:0000313" key="2">
    <source>
        <dbReference type="Proteomes" id="UP000011713"/>
    </source>
</evidence>
<keyword evidence="2" id="KW-1185">Reference proteome</keyword>